<protein>
    <submittedName>
        <fullName evidence="2">Uncharacterized protein</fullName>
    </submittedName>
</protein>
<evidence type="ECO:0000313" key="3">
    <source>
        <dbReference type="Proteomes" id="UP000266721"/>
    </source>
</evidence>
<comment type="caution">
    <text evidence="2">The sequence shown here is derived from an EMBL/GenBank/DDBJ whole genome shotgun (WGS) entry which is preliminary data.</text>
</comment>
<evidence type="ECO:0000313" key="2">
    <source>
        <dbReference type="EMBL" id="OPL33084.1"/>
    </source>
</evidence>
<dbReference type="Proteomes" id="UP000266721">
    <property type="component" value="Unassembled WGS sequence"/>
</dbReference>
<sequence>MTTPPLVANLVPKPEITTIAVDTTYVTNPDCDLRPVGKSTYQKYEKAIDAWVTEDCHVGLVFNVMLCHCVKDGVVVTGLPVTSTKSYTGITNSTDSIECVARDCPYVPVNQRSYKEYVADIGAWVTNDCPSDMVFNVVMCSCHPEGSADIIVVPITTVPPLNIPTVPNCPYKKSDDGYLEYIPEMKIWLNNACPIDHGFVVEYCTCLSQSDISKIPEKPSTTTIKTSTTSTSVPSSMTSQVTILLSSPKSELTSTPSSMTSKATAPRKLTSSTTASPETTTATSPKTTTTATTPKTKTTINVDLVTTTSSTTHSVKPTSPTTLLTTTERTTTTIEPSPTTVQTTTIPSIAPTTTRIPSTTNSITTKPSIKTTSETIST</sequence>
<feature type="compositionally biased region" description="Polar residues" evidence="1">
    <location>
        <begin position="243"/>
        <end position="263"/>
    </location>
</feature>
<feature type="region of interest" description="Disordered" evidence="1">
    <location>
        <begin position="350"/>
        <end position="378"/>
    </location>
</feature>
<proteinExistence type="predicted"/>
<evidence type="ECO:0000256" key="1">
    <source>
        <dbReference type="SAM" id="MobiDB-lite"/>
    </source>
</evidence>
<dbReference type="AlphaFoldDB" id="A0A3L5TT66"/>
<dbReference type="EMBL" id="KV584947">
    <property type="protein sequence ID" value="OPL33084.1"/>
    <property type="molecule type" value="Genomic_DNA"/>
</dbReference>
<gene>
    <name evidence="2" type="ORF">AM593_01953</name>
</gene>
<reference evidence="2 3" key="1">
    <citation type="journal article" date="2016" name="PLoS ONE">
        <title>A First Insight into the Genome of the Filter-Feeder Mussel Mytilus galloprovincialis.</title>
        <authorList>
            <person name="Murgarella M."/>
            <person name="Puiu D."/>
            <person name="Novoa B."/>
            <person name="Figueras A."/>
            <person name="Posada D."/>
            <person name="Canchaya C."/>
        </authorList>
    </citation>
    <scope>NUCLEOTIDE SEQUENCE [LARGE SCALE GENOMIC DNA]</scope>
    <source>
        <tissue evidence="2">Muscle</tissue>
    </source>
</reference>
<name>A0A3L5TT66_MYTGA</name>
<accession>A0A3L5TT66</accession>
<feature type="compositionally biased region" description="Low complexity" evidence="1">
    <location>
        <begin position="270"/>
        <end position="295"/>
    </location>
</feature>
<organism evidence="2 3">
    <name type="scientific">Mytilus galloprovincialis</name>
    <name type="common">Mediterranean mussel</name>
    <dbReference type="NCBI Taxonomy" id="29158"/>
    <lineage>
        <taxon>Eukaryota</taxon>
        <taxon>Metazoa</taxon>
        <taxon>Spiralia</taxon>
        <taxon>Lophotrochozoa</taxon>
        <taxon>Mollusca</taxon>
        <taxon>Bivalvia</taxon>
        <taxon>Autobranchia</taxon>
        <taxon>Pteriomorphia</taxon>
        <taxon>Mytilida</taxon>
        <taxon>Mytiloidea</taxon>
        <taxon>Mytilidae</taxon>
        <taxon>Mytilinae</taxon>
        <taxon>Mytilus</taxon>
    </lineage>
</organism>
<feature type="non-terminal residue" evidence="2">
    <location>
        <position position="1"/>
    </location>
</feature>
<feature type="non-terminal residue" evidence="2">
    <location>
        <position position="378"/>
    </location>
</feature>
<feature type="region of interest" description="Disordered" evidence="1">
    <location>
        <begin position="217"/>
        <end position="295"/>
    </location>
</feature>
<keyword evidence="3" id="KW-1185">Reference proteome</keyword>
<feature type="compositionally biased region" description="Low complexity" evidence="1">
    <location>
        <begin position="220"/>
        <end position="242"/>
    </location>
</feature>